<dbReference type="SMART" id="SM00564">
    <property type="entry name" value="PQQ"/>
    <property type="match status" value="8"/>
</dbReference>
<feature type="transmembrane region" description="Helical" evidence="2">
    <location>
        <begin position="131"/>
        <end position="148"/>
    </location>
</feature>
<dbReference type="InterPro" id="IPR011047">
    <property type="entry name" value="Quinoprotein_ADH-like_sf"/>
</dbReference>
<feature type="transmembrane region" description="Helical" evidence="2">
    <location>
        <begin position="105"/>
        <end position="125"/>
    </location>
</feature>
<gene>
    <name evidence="4" type="ORF">AVDCRST_MAG87-1128</name>
</gene>
<keyword evidence="2" id="KW-0472">Membrane</keyword>
<dbReference type="Pfam" id="PF13360">
    <property type="entry name" value="PQQ_2"/>
    <property type="match status" value="1"/>
</dbReference>
<name>A0A6J4UP65_9BACT</name>
<feature type="domain" description="Pyrrolo-quinoline quinone repeat" evidence="3">
    <location>
        <begin position="273"/>
        <end position="486"/>
    </location>
</feature>
<accession>A0A6J4UP65</accession>
<evidence type="ECO:0000256" key="2">
    <source>
        <dbReference type="SAM" id="Phobius"/>
    </source>
</evidence>
<dbReference type="InterPro" id="IPR002372">
    <property type="entry name" value="PQQ_rpt_dom"/>
</dbReference>
<keyword evidence="2" id="KW-0812">Transmembrane</keyword>
<keyword evidence="2" id="KW-1133">Transmembrane helix</keyword>
<dbReference type="PANTHER" id="PTHR34512">
    <property type="entry name" value="CELL SURFACE PROTEIN"/>
    <property type="match status" value="1"/>
</dbReference>
<dbReference type="Gene3D" id="2.40.10.480">
    <property type="match status" value="1"/>
</dbReference>
<dbReference type="Gene3D" id="2.130.10.10">
    <property type="entry name" value="YVTN repeat-like/Quinoprotein amine dehydrogenase"/>
    <property type="match status" value="2"/>
</dbReference>
<organism evidence="4">
    <name type="scientific">uncultured Thermomicrobiales bacterium</name>
    <dbReference type="NCBI Taxonomy" id="1645740"/>
    <lineage>
        <taxon>Bacteria</taxon>
        <taxon>Pseudomonadati</taxon>
        <taxon>Thermomicrobiota</taxon>
        <taxon>Thermomicrobia</taxon>
        <taxon>Thermomicrobiales</taxon>
        <taxon>environmental samples</taxon>
    </lineage>
</organism>
<protein>
    <recommendedName>
        <fullName evidence="3">Pyrrolo-quinoline quinone repeat domain-containing protein</fullName>
    </recommendedName>
</protein>
<sequence length="558" mass="57922">MTGTPRPDPSPNQSSVTNPLGGRVRAPAKRDAVRRQWSGYVAHVRVCPGCGWENQATDLFCVNCAMDVRTAPVASSDAPRAGLDLLNRRLARDQLSRTRARVETAHGGGGWIVVGGILVLISIFIQAAPPVQFLSWLGGIILALHGIWRIRRDGPSLRTWGIVLSTLATVSLGLIGYRALGAPGAGDTPGLSPHGSPGAITIATPGSVATDSADRPGVEGEVAMYRGGPLHDGLFPGPPPANNPKLAWRFDTGGEVYSSPSIADGIIYVASKTGILYAIEASSGTEIWRASVNDYVTRSSPAVVDGTVYIGGGFVFLALDAKTGAERWRVPVQYSGQATPTVANGMVVISSQEGYVFGIDARSGEVKWRSPTDGVTFGTPAIAEAQVVFGTDAGVLYNLELATGKLNWRTPVAGSIFASPAILGTTALVPTQAGTLLAIDMASGDPVWTAPQGGAETAAVAGDLIVLSASDGGIYGLDLAAGSQRWLHASGKESLSAPAISNDTVVIGAGDTLLGLDRATGVPKWYYLAGDVIETSPVILDGFVFFGSRDGFLYAVSD</sequence>
<reference evidence="4" key="1">
    <citation type="submission" date="2020-02" db="EMBL/GenBank/DDBJ databases">
        <authorList>
            <person name="Meier V. D."/>
        </authorList>
    </citation>
    <scope>NUCLEOTIDE SEQUENCE</scope>
    <source>
        <strain evidence="4">AVDCRST_MAG87</strain>
    </source>
</reference>
<evidence type="ECO:0000259" key="3">
    <source>
        <dbReference type="Pfam" id="PF13360"/>
    </source>
</evidence>
<feature type="transmembrane region" description="Helical" evidence="2">
    <location>
        <begin position="160"/>
        <end position="180"/>
    </location>
</feature>
<feature type="compositionally biased region" description="Pro residues" evidence="1">
    <location>
        <begin position="1"/>
        <end position="10"/>
    </location>
</feature>
<dbReference type="InterPro" id="IPR015943">
    <property type="entry name" value="WD40/YVTN_repeat-like_dom_sf"/>
</dbReference>
<dbReference type="PANTHER" id="PTHR34512:SF30">
    <property type="entry name" value="OUTER MEMBRANE PROTEIN ASSEMBLY FACTOR BAMB"/>
    <property type="match status" value="1"/>
</dbReference>
<proteinExistence type="predicted"/>
<dbReference type="InterPro" id="IPR018391">
    <property type="entry name" value="PQQ_b-propeller_rpt"/>
</dbReference>
<evidence type="ECO:0000313" key="4">
    <source>
        <dbReference type="EMBL" id="CAA9554751.1"/>
    </source>
</evidence>
<dbReference type="EMBL" id="CADCWJ010000261">
    <property type="protein sequence ID" value="CAA9554751.1"/>
    <property type="molecule type" value="Genomic_DNA"/>
</dbReference>
<evidence type="ECO:0000256" key="1">
    <source>
        <dbReference type="SAM" id="MobiDB-lite"/>
    </source>
</evidence>
<dbReference type="AlphaFoldDB" id="A0A6J4UP65"/>
<feature type="region of interest" description="Disordered" evidence="1">
    <location>
        <begin position="1"/>
        <end position="28"/>
    </location>
</feature>
<dbReference type="SUPFAM" id="SSF50998">
    <property type="entry name" value="Quinoprotein alcohol dehydrogenase-like"/>
    <property type="match status" value="2"/>
</dbReference>